<accession>A0A1G8RKW6</accession>
<evidence type="ECO:0008006" key="3">
    <source>
        <dbReference type="Google" id="ProtNLM"/>
    </source>
</evidence>
<reference evidence="2" key="1">
    <citation type="submission" date="2016-10" db="EMBL/GenBank/DDBJ databases">
        <authorList>
            <person name="Varghese N."/>
            <person name="Submissions S."/>
        </authorList>
    </citation>
    <scope>NUCLEOTIDE SEQUENCE [LARGE SCALE GENOMIC DNA]</scope>
    <source>
        <strain evidence="2">DSM 23317</strain>
    </source>
</reference>
<evidence type="ECO:0000313" key="2">
    <source>
        <dbReference type="Proteomes" id="UP000199527"/>
    </source>
</evidence>
<organism evidence="1 2">
    <name type="scientific">Ferrimonas sediminum</name>
    <dbReference type="NCBI Taxonomy" id="718193"/>
    <lineage>
        <taxon>Bacteria</taxon>
        <taxon>Pseudomonadati</taxon>
        <taxon>Pseudomonadota</taxon>
        <taxon>Gammaproteobacteria</taxon>
        <taxon>Alteromonadales</taxon>
        <taxon>Ferrimonadaceae</taxon>
        <taxon>Ferrimonas</taxon>
    </lineage>
</organism>
<dbReference type="OrthoDB" id="5822659at2"/>
<proteinExistence type="predicted"/>
<gene>
    <name evidence="1" type="ORF">SAMN04488540_105209</name>
</gene>
<protein>
    <recommendedName>
        <fullName evidence="3">Cation transporter</fullName>
    </recommendedName>
</protein>
<name>A0A1G8RKW6_9GAMM</name>
<dbReference type="RefSeq" id="WP_090364826.1">
    <property type="nucleotide sequence ID" value="NZ_FNEM01000005.1"/>
</dbReference>
<sequence>MTEHHHRLGVSEVNLVVRHMKLVPCEKSSLEAAEEELDQLYGMDDISFDETSNVLNLAYDASRLCLDGIEEVLQKHGIKVSHDWWTRFKEGYYRFIDQNVKDHATHKPWSCHKSPPGSGRKRR</sequence>
<dbReference type="AlphaFoldDB" id="A0A1G8RKW6"/>
<dbReference type="Proteomes" id="UP000199527">
    <property type="component" value="Unassembled WGS sequence"/>
</dbReference>
<keyword evidence="2" id="KW-1185">Reference proteome</keyword>
<dbReference type="EMBL" id="FNEM01000005">
    <property type="protein sequence ID" value="SDJ17637.1"/>
    <property type="molecule type" value="Genomic_DNA"/>
</dbReference>
<evidence type="ECO:0000313" key="1">
    <source>
        <dbReference type="EMBL" id="SDJ17637.1"/>
    </source>
</evidence>